<dbReference type="CDD" id="cd06171">
    <property type="entry name" value="Sigma70_r4"/>
    <property type="match status" value="1"/>
</dbReference>
<evidence type="ECO:0000256" key="5">
    <source>
        <dbReference type="ARBA" id="ARBA00023163"/>
    </source>
</evidence>
<dbReference type="SUPFAM" id="SSF88659">
    <property type="entry name" value="Sigma3 and sigma4 domains of RNA polymerase sigma factors"/>
    <property type="match status" value="1"/>
</dbReference>
<keyword evidence="5" id="KW-0804">Transcription</keyword>
<keyword evidence="2" id="KW-0805">Transcription regulation</keyword>
<feature type="region of interest" description="Disordered" evidence="6">
    <location>
        <begin position="201"/>
        <end position="236"/>
    </location>
</feature>
<dbReference type="NCBIfam" id="TIGR02937">
    <property type="entry name" value="sigma70-ECF"/>
    <property type="match status" value="1"/>
</dbReference>
<evidence type="ECO:0000256" key="6">
    <source>
        <dbReference type="SAM" id="MobiDB-lite"/>
    </source>
</evidence>
<gene>
    <name evidence="8" type="ORF">GCM10010191_88410</name>
</gene>
<evidence type="ECO:0000313" key="9">
    <source>
        <dbReference type="Proteomes" id="UP001501231"/>
    </source>
</evidence>
<dbReference type="InterPro" id="IPR014325">
    <property type="entry name" value="RNA_pol_sigma-E_actinobac"/>
</dbReference>
<dbReference type="NCBIfam" id="TIGR02983">
    <property type="entry name" value="SigE-fam_strep"/>
    <property type="match status" value="1"/>
</dbReference>
<dbReference type="PANTHER" id="PTHR43133">
    <property type="entry name" value="RNA POLYMERASE ECF-TYPE SIGMA FACTO"/>
    <property type="match status" value="1"/>
</dbReference>
<evidence type="ECO:0000256" key="3">
    <source>
        <dbReference type="ARBA" id="ARBA00023082"/>
    </source>
</evidence>
<protein>
    <recommendedName>
        <fullName evidence="7">HTH luxR-type domain-containing protein</fullName>
    </recommendedName>
</protein>
<sequence>MTQNYDLRAIVEAAGSRVRYRSRTALRSGRQKAPNPWLGGDVNSTRHEEFRDYVAARGPALLRVAMQLTGDRAEAEDLLQAALAKTYLAWDRIVDRGSIDGYVRRAMVNTQISWWRRRKLEIYPTDELPDQPVDDHTRRSELHDALGRALDRLPERQRLAVMLRYYEDMPEAEIAEVLGVSIGTVKSTVSRAMAKLRDDAGLEADFPDIPSQNADKRPQDDPNDPSDPDDTPPKDR</sequence>
<dbReference type="Pfam" id="PF04542">
    <property type="entry name" value="Sigma70_r2"/>
    <property type="match status" value="1"/>
</dbReference>
<keyword evidence="3" id="KW-0731">Sigma factor</keyword>
<feature type="domain" description="HTH luxR-type" evidence="7">
    <location>
        <begin position="150"/>
        <end position="204"/>
    </location>
</feature>
<dbReference type="SMART" id="SM00421">
    <property type="entry name" value="HTH_LUXR"/>
    <property type="match status" value="1"/>
</dbReference>
<dbReference type="InterPro" id="IPR014284">
    <property type="entry name" value="RNA_pol_sigma-70_dom"/>
</dbReference>
<feature type="compositionally biased region" description="Acidic residues" evidence="6">
    <location>
        <begin position="221"/>
        <end position="230"/>
    </location>
</feature>
<name>A0ABP5XGP7_9ACTN</name>
<dbReference type="EMBL" id="BAAARW010000042">
    <property type="protein sequence ID" value="GAA2455495.1"/>
    <property type="molecule type" value="Genomic_DNA"/>
</dbReference>
<comment type="similarity">
    <text evidence="1">Belongs to the sigma-70 factor family. ECF subfamily.</text>
</comment>
<keyword evidence="4" id="KW-0238">DNA-binding</keyword>
<comment type="caution">
    <text evidence="8">The sequence shown here is derived from an EMBL/GenBank/DDBJ whole genome shotgun (WGS) entry which is preliminary data.</text>
</comment>
<proteinExistence type="inferred from homology"/>
<dbReference type="InterPro" id="IPR013324">
    <property type="entry name" value="RNA_pol_sigma_r3/r4-like"/>
</dbReference>
<dbReference type="SUPFAM" id="SSF88946">
    <property type="entry name" value="Sigma2 domain of RNA polymerase sigma factors"/>
    <property type="match status" value="1"/>
</dbReference>
<evidence type="ECO:0000313" key="8">
    <source>
        <dbReference type="EMBL" id="GAA2455495.1"/>
    </source>
</evidence>
<evidence type="ECO:0000259" key="7">
    <source>
        <dbReference type="SMART" id="SM00421"/>
    </source>
</evidence>
<dbReference type="PANTHER" id="PTHR43133:SF50">
    <property type="entry name" value="ECF RNA POLYMERASE SIGMA FACTOR SIGM"/>
    <property type="match status" value="1"/>
</dbReference>
<dbReference type="InterPro" id="IPR013325">
    <property type="entry name" value="RNA_pol_sigma_r2"/>
</dbReference>
<organism evidence="8 9">
    <name type="scientific">Actinomadura vinacea</name>
    <dbReference type="NCBI Taxonomy" id="115336"/>
    <lineage>
        <taxon>Bacteria</taxon>
        <taxon>Bacillati</taxon>
        <taxon>Actinomycetota</taxon>
        <taxon>Actinomycetes</taxon>
        <taxon>Streptosporangiales</taxon>
        <taxon>Thermomonosporaceae</taxon>
        <taxon>Actinomadura</taxon>
    </lineage>
</organism>
<dbReference type="Proteomes" id="UP001501231">
    <property type="component" value="Unassembled WGS sequence"/>
</dbReference>
<evidence type="ECO:0000256" key="1">
    <source>
        <dbReference type="ARBA" id="ARBA00010641"/>
    </source>
</evidence>
<dbReference type="Gene3D" id="1.10.10.10">
    <property type="entry name" value="Winged helix-like DNA-binding domain superfamily/Winged helix DNA-binding domain"/>
    <property type="match status" value="1"/>
</dbReference>
<accession>A0ABP5XGP7</accession>
<evidence type="ECO:0000256" key="4">
    <source>
        <dbReference type="ARBA" id="ARBA00023125"/>
    </source>
</evidence>
<dbReference type="InterPro" id="IPR000792">
    <property type="entry name" value="Tscrpt_reg_LuxR_C"/>
</dbReference>
<dbReference type="InterPro" id="IPR007627">
    <property type="entry name" value="RNA_pol_sigma70_r2"/>
</dbReference>
<dbReference type="InterPro" id="IPR036388">
    <property type="entry name" value="WH-like_DNA-bd_sf"/>
</dbReference>
<dbReference type="Pfam" id="PF08281">
    <property type="entry name" value="Sigma70_r4_2"/>
    <property type="match status" value="1"/>
</dbReference>
<keyword evidence="9" id="KW-1185">Reference proteome</keyword>
<dbReference type="InterPro" id="IPR013249">
    <property type="entry name" value="RNA_pol_sigma70_r4_t2"/>
</dbReference>
<evidence type="ECO:0000256" key="2">
    <source>
        <dbReference type="ARBA" id="ARBA00023015"/>
    </source>
</evidence>
<reference evidence="9" key="1">
    <citation type="journal article" date="2019" name="Int. J. Syst. Evol. Microbiol.">
        <title>The Global Catalogue of Microorganisms (GCM) 10K type strain sequencing project: providing services to taxonomists for standard genome sequencing and annotation.</title>
        <authorList>
            <consortium name="The Broad Institute Genomics Platform"/>
            <consortium name="The Broad Institute Genome Sequencing Center for Infectious Disease"/>
            <person name="Wu L."/>
            <person name="Ma J."/>
        </authorList>
    </citation>
    <scope>NUCLEOTIDE SEQUENCE [LARGE SCALE GENOMIC DNA]</scope>
    <source>
        <strain evidence="9">JCM 3325</strain>
    </source>
</reference>
<dbReference type="InterPro" id="IPR039425">
    <property type="entry name" value="RNA_pol_sigma-70-like"/>
</dbReference>
<dbReference type="Gene3D" id="1.10.1740.10">
    <property type="match status" value="1"/>
</dbReference>